<feature type="compositionally biased region" description="Polar residues" evidence="1">
    <location>
        <begin position="114"/>
        <end position="123"/>
    </location>
</feature>
<feature type="signal peptide" evidence="2">
    <location>
        <begin position="1"/>
        <end position="29"/>
    </location>
</feature>
<dbReference type="EMBL" id="JAAAJB010000235">
    <property type="protein sequence ID" value="KAG0260882.1"/>
    <property type="molecule type" value="Genomic_DNA"/>
</dbReference>
<feature type="chain" id="PRO_5040184593" evidence="2">
    <location>
        <begin position="30"/>
        <end position="185"/>
    </location>
</feature>
<evidence type="ECO:0000313" key="4">
    <source>
        <dbReference type="Proteomes" id="UP000807716"/>
    </source>
</evidence>
<name>A0A9P6Q9I2_9FUNG</name>
<evidence type="ECO:0000256" key="2">
    <source>
        <dbReference type="SAM" id="SignalP"/>
    </source>
</evidence>
<reference evidence="3" key="1">
    <citation type="journal article" date="2020" name="Fungal Divers.">
        <title>Resolving the Mortierellaceae phylogeny through synthesis of multi-gene phylogenetics and phylogenomics.</title>
        <authorList>
            <person name="Vandepol N."/>
            <person name="Liber J."/>
            <person name="Desiro A."/>
            <person name="Na H."/>
            <person name="Kennedy M."/>
            <person name="Barry K."/>
            <person name="Grigoriev I.V."/>
            <person name="Miller A.N."/>
            <person name="O'Donnell K."/>
            <person name="Stajich J.E."/>
            <person name="Bonito G."/>
        </authorList>
    </citation>
    <scope>NUCLEOTIDE SEQUENCE</scope>
    <source>
        <strain evidence="3">BC1065</strain>
    </source>
</reference>
<proteinExistence type="predicted"/>
<sequence length="185" mass="20719">MPSSTQRTRAMCRSAMVFGLLALTLSTHALPIDISSSSPSTTPYDTDASNILPDDNNNSNRIPFETIRRPITISVKVDMDVDVDVRPTEEQESEEAPSLALGVVDLEEEEDYEPSSQQPSSGGIESHNLLVDHYDEVLSEPGPHRLQAQDYSSAEVDVEEMLRWPYLNLDQFESRSDEQQDEYEA</sequence>
<evidence type="ECO:0000313" key="3">
    <source>
        <dbReference type="EMBL" id="KAG0260882.1"/>
    </source>
</evidence>
<keyword evidence="4" id="KW-1185">Reference proteome</keyword>
<feature type="region of interest" description="Disordered" evidence="1">
    <location>
        <begin position="34"/>
        <end position="57"/>
    </location>
</feature>
<protein>
    <submittedName>
        <fullName evidence="3">Uncharacterized protein</fullName>
    </submittedName>
</protein>
<feature type="compositionally biased region" description="Low complexity" evidence="1">
    <location>
        <begin position="34"/>
        <end position="49"/>
    </location>
</feature>
<gene>
    <name evidence="3" type="ORF">DFQ27_003295</name>
</gene>
<dbReference type="OrthoDB" id="2449715at2759"/>
<evidence type="ECO:0000256" key="1">
    <source>
        <dbReference type="SAM" id="MobiDB-lite"/>
    </source>
</evidence>
<comment type="caution">
    <text evidence="3">The sequence shown here is derived from an EMBL/GenBank/DDBJ whole genome shotgun (WGS) entry which is preliminary data.</text>
</comment>
<feature type="region of interest" description="Disordered" evidence="1">
    <location>
        <begin position="85"/>
        <end position="142"/>
    </location>
</feature>
<dbReference type="Proteomes" id="UP000807716">
    <property type="component" value="Unassembled WGS sequence"/>
</dbReference>
<keyword evidence="2" id="KW-0732">Signal</keyword>
<dbReference type="AlphaFoldDB" id="A0A9P6Q9I2"/>
<accession>A0A9P6Q9I2</accession>
<organism evidence="3 4">
    <name type="scientific">Actinomortierella ambigua</name>
    <dbReference type="NCBI Taxonomy" id="1343610"/>
    <lineage>
        <taxon>Eukaryota</taxon>
        <taxon>Fungi</taxon>
        <taxon>Fungi incertae sedis</taxon>
        <taxon>Mucoromycota</taxon>
        <taxon>Mortierellomycotina</taxon>
        <taxon>Mortierellomycetes</taxon>
        <taxon>Mortierellales</taxon>
        <taxon>Mortierellaceae</taxon>
        <taxon>Actinomortierella</taxon>
    </lineage>
</organism>